<dbReference type="Proteomes" id="UP001271789">
    <property type="component" value="Unassembled WGS sequence"/>
</dbReference>
<name>A0AAE4ML34_9EURY</name>
<protein>
    <submittedName>
        <fullName evidence="2">Uncharacterized protein</fullName>
    </submittedName>
</protein>
<sequence>MDQKKFAKYVFSFLLLIAASNFIYYGLYLREDGGTSLLIGAATYAYLGLLPTKLSKFWNFGLIFCSMMLYTFHFAGPFFGAYTEVWVILGSLLFFIIFLAVKHKYDPEPKKDDNMPKFKNFW</sequence>
<dbReference type="AlphaFoldDB" id="A0AAE4ML34"/>
<feature type="transmembrane region" description="Helical" evidence="1">
    <location>
        <begin position="81"/>
        <end position="101"/>
    </location>
</feature>
<comment type="caution">
    <text evidence="2">The sequence shown here is derived from an EMBL/GenBank/DDBJ whole genome shotgun (WGS) entry which is preliminary data.</text>
</comment>
<dbReference type="RefSeq" id="WP_338100068.1">
    <property type="nucleotide sequence ID" value="NZ_JAWDKD010000021.1"/>
</dbReference>
<feature type="transmembrane region" description="Helical" evidence="1">
    <location>
        <begin position="57"/>
        <end position="75"/>
    </location>
</feature>
<feature type="transmembrane region" description="Helical" evidence="1">
    <location>
        <begin position="33"/>
        <end position="50"/>
    </location>
</feature>
<gene>
    <name evidence="2" type="ORF">MsAg5_15370</name>
</gene>
<evidence type="ECO:0000313" key="2">
    <source>
        <dbReference type="EMBL" id="MDV0447628.1"/>
    </source>
</evidence>
<keyword evidence="1" id="KW-1133">Transmembrane helix</keyword>
<keyword evidence="1" id="KW-0812">Transmembrane</keyword>
<keyword evidence="1" id="KW-0472">Membrane</keyword>
<accession>A0AAE4ML34</accession>
<reference evidence="2" key="1">
    <citation type="submission" date="2023-06" db="EMBL/GenBank/DDBJ databases">
        <title>Genome sequence of Methanosarcinaceae archaeon Ag5.</title>
        <authorList>
            <person name="Protasov E."/>
            <person name="Platt K."/>
            <person name="Poehlein A."/>
            <person name="Daniel R."/>
            <person name="Brune A."/>
        </authorList>
    </citation>
    <scope>NUCLEOTIDE SEQUENCE</scope>
    <source>
        <strain evidence="2">Ag5</strain>
    </source>
</reference>
<evidence type="ECO:0000256" key="1">
    <source>
        <dbReference type="SAM" id="Phobius"/>
    </source>
</evidence>
<dbReference type="EMBL" id="JAWDKD010000021">
    <property type="protein sequence ID" value="MDV0447628.1"/>
    <property type="molecule type" value="Genomic_DNA"/>
</dbReference>
<organism evidence="2 3">
    <name type="scientific">Methanolapillus africanus</name>
    <dbReference type="NCBI Taxonomy" id="3028297"/>
    <lineage>
        <taxon>Archaea</taxon>
        <taxon>Methanobacteriati</taxon>
        <taxon>Methanobacteriota</taxon>
        <taxon>Stenosarchaea group</taxon>
        <taxon>Methanomicrobia</taxon>
        <taxon>Methanosarcinales</taxon>
        <taxon>Methanosarcinaceae</taxon>
        <taxon>Methanolapillus</taxon>
    </lineage>
</organism>
<feature type="transmembrane region" description="Helical" evidence="1">
    <location>
        <begin position="9"/>
        <end position="27"/>
    </location>
</feature>
<proteinExistence type="predicted"/>
<keyword evidence="3" id="KW-1185">Reference proteome</keyword>
<evidence type="ECO:0000313" key="3">
    <source>
        <dbReference type="Proteomes" id="UP001271789"/>
    </source>
</evidence>